<comment type="caution">
    <text evidence="2">The sequence shown here is derived from an EMBL/GenBank/DDBJ whole genome shotgun (WGS) entry which is preliminary data.</text>
</comment>
<name>A0A6G0YQY0_APHCR</name>
<accession>A0A6G0YQY0</accession>
<feature type="non-terminal residue" evidence="2">
    <location>
        <position position="1"/>
    </location>
</feature>
<feature type="chain" id="PRO_5026161603" description="Secreted protein" evidence="1">
    <location>
        <begin position="23"/>
        <end position="80"/>
    </location>
</feature>
<evidence type="ECO:0008006" key="4">
    <source>
        <dbReference type="Google" id="ProtNLM"/>
    </source>
</evidence>
<sequence>VLRKNSRFFLIVFWFFPALLKTIRKFKNDLPNALDSFFYRKPSPKFEIEALFRHVLMYTDTKKKNTQHCKINTFIAPLRI</sequence>
<feature type="signal peptide" evidence="1">
    <location>
        <begin position="1"/>
        <end position="22"/>
    </location>
</feature>
<proteinExistence type="predicted"/>
<dbReference type="AlphaFoldDB" id="A0A6G0YQY0"/>
<evidence type="ECO:0000313" key="3">
    <source>
        <dbReference type="Proteomes" id="UP000478052"/>
    </source>
</evidence>
<reference evidence="2 3" key="1">
    <citation type="submission" date="2019-08" db="EMBL/GenBank/DDBJ databases">
        <title>Whole genome of Aphis craccivora.</title>
        <authorList>
            <person name="Voronova N.V."/>
            <person name="Shulinski R.S."/>
            <person name="Bandarenka Y.V."/>
            <person name="Zhorov D.G."/>
            <person name="Warner D."/>
        </authorList>
    </citation>
    <scope>NUCLEOTIDE SEQUENCE [LARGE SCALE GENOMIC DNA]</scope>
    <source>
        <strain evidence="2">180601</strain>
        <tissue evidence="2">Whole Body</tissue>
    </source>
</reference>
<evidence type="ECO:0000313" key="2">
    <source>
        <dbReference type="EMBL" id="KAF0760190.1"/>
    </source>
</evidence>
<keyword evidence="3" id="KW-1185">Reference proteome</keyword>
<keyword evidence="1" id="KW-0732">Signal</keyword>
<protein>
    <recommendedName>
        <fullName evidence="4">Secreted protein</fullName>
    </recommendedName>
</protein>
<dbReference type="EMBL" id="VUJU01002758">
    <property type="protein sequence ID" value="KAF0760190.1"/>
    <property type="molecule type" value="Genomic_DNA"/>
</dbReference>
<dbReference type="Proteomes" id="UP000478052">
    <property type="component" value="Unassembled WGS sequence"/>
</dbReference>
<gene>
    <name evidence="2" type="ORF">FWK35_00015013</name>
</gene>
<evidence type="ECO:0000256" key="1">
    <source>
        <dbReference type="SAM" id="SignalP"/>
    </source>
</evidence>
<organism evidence="2 3">
    <name type="scientific">Aphis craccivora</name>
    <name type="common">Cowpea aphid</name>
    <dbReference type="NCBI Taxonomy" id="307492"/>
    <lineage>
        <taxon>Eukaryota</taxon>
        <taxon>Metazoa</taxon>
        <taxon>Ecdysozoa</taxon>
        <taxon>Arthropoda</taxon>
        <taxon>Hexapoda</taxon>
        <taxon>Insecta</taxon>
        <taxon>Pterygota</taxon>
        <taxon>Neoptera</taxon>
        <taxon>Paraneoptera</taxon>
        <taxon>Hemiptera</taxon>
        <taxon>Sternorrhyncha</taxon>
        <taxon>Aphidomorpha</taxon>
        <taxon>Aphidoidea</taxon>
        <taxon>Aphididae</taxon>
        <taxon>Aphidini</taxon>
        <taxon>Aphis</taxon>
        <taxon>Aphis</taxon>
    </lineage>
</organism>